<protein>
    <submittedName>
        <fullName evidence="3">Glycine zipper 2TM domain-containing protein</fullName>
    </submittedName>
</protein>
<dbReference type="InterPro" id="IPR039567">
    <property type="entry name" value="Gly-zipper"/>
</dbReference>
<feature type="signal peptide" evidence="1">
    <location>
        <begin position="1"/>
        <end position="19"/>
    </location>
</feature>
<evidence type="ECO:0000313" key="3">
    <source>
        <dbReference type="EMBL" id="TFW11968.1"/>
    </source>
</evidence>
<evidence type="ECO:0000256" key="1">
    <source>
        <dbReference type="SAM" id="SignalP"/>
    </source>
</evidence>
<proteinExistence type="predicted"/>
<feature type="domain" description="Glycine zipper" evidence="2">
    <location>
        <begin position="39"/>
        <end position="85"/>
    </location>
</feature>
<reference evidence="3 4" key="1">
    <citation type="submission" date="2019-03" db="EMBL/GenBank/DDBJ databases">
        <title>Draft genome of Brevundimonas sp. a heavy metal resistant soil bacteria.</title>
        <authorList>
            <person name="Soto J."/>
        </authorList>
    </citation>
    <scope>NUCLEOTIDE SEQUENCE [LARGE SCALE GENOMIC DNA]</scope>
    <source>
        <strain evidence="3 4">B-10</strain>
    </source>
</reference>
<feature type="chain" id="PRO_5021373055" evidence="1">
    <location>
        <begin position="20"/>
        <end position="117"/>
    </location>
</feature>
<organism evidence="3 4">
    <name type="scientific">Brevundimonas intermedia</name>
    <dbReference type="NCBI Taxonomy" id="74315"/>
    <lineage>
        <taxon>Bacteria</taxon>
        <taxon>Pseudomonadati</taxon>
        <taxon>Pseudomonadota</taxon>
        <taxon>Alphaproteobacteria</taxon>
        <taxon>Caulobacterales</taxon>
        <taxon>Caulobacteraceae</taxon>
        <taxon>Brevundimonas</taxon>
    </lineage>
</organism>
<dbReference type="RefSeq" id="WP_135194456.1">
    <property type="nucleotide sequence ID" value="NZ_JBDJNW010000001.1"/>
</dbReference>
<dbReference type="AlphaFoldDB" id="A0A4Y9RXD0"/>
<comment type="caution">
    <text evidence="3">The sequence shown here is derived from an EMBL/GenBank/DDBJ whole genome shotgun (WGS) entry which is preliminary data.</text>
</comment>
<gene>
    <name evidence="3" type="ORF">EGY25_07885</name>
</gene>
<dbReference type="EMBL" id="SPVH01000006">
    <property type="protein sequence ID" value="TFW11968.1"/>
    <property type="molecule type" value="Genomic_DNA"/>
</dbReference>
<evidence type="ECO:0000259" key="2">
    <source>
        <dbReference type="Pfam" id="PF13488"/>
    </source>
</evidence>
<keyword evidence="4" id="KW-1185">Reference proteome</keyword>
<sequence>MNKAIIAIAGAGLLASACASDPYGYNNGGTNQTVRQGAIGAGLGAVAGAIIGNNVGGGNAATGALIGGALGGAAGAVRGSNQDRNNQQRYRDNQGRYYYCYDNRQDECYWDNGQRRY</sequence>
<evidence type="ECO:0000313" key="4">
    <source>
        <dbReference type="Proteomes" id="UP000298216"/>
    </source>
</evidence>
<dbReference type="OrthoDB" id="7205966at2"/>
<dbReference type="Pfam" id="PF13488">
    <property type="entry name" value="Gly-zipper_Omp"/>
    <property type="match status" value="1"/>
</dbReference>
<dbReference type="Proteomes" id="UP000298216">
    <property type="component" value="Unassembled WGS sequence"/>
</dbReference>
<accession>A0A4Y9RXD0</accession>
<dbReference type="PROSITE" id="PS51257">
    <property type="entry name" value="PROKAR_LIPOPROTEIN"/>
    <property type="match status" value="1"/>
</dbReference>
<name>A0A4Y9RXD0_9CAUL</name>
<keyword evidence="1" id="KW-0732">Signal</keyword>